<gene>
    <name evidence="1" type="ORF">EV420DRAFT_1341097</name>
</gene>
<proteinExistence type="predicted"/>
<protein>
    <submittedName>
        <fullName evidence="1">Uncharacterized protein</fullName>
    </submittedName>
</protein>
<evidence type="ECO:0000313" key="2">
    <source>
        <dbReference type="Proteomes" id="UP001175211"/>
    </source>
</evidence>
<sequence length="85" mass="9344">MDLVSLLISCNILQINRADGEHRTRILPLGCDGHQMLVSRRIRILPQLCLFNGFAGLSHCVQEPVMARTGLFVGRLCRSVLEGGG</sequence>
<comment type="caution">
    <text evidence="1">The sequence shown here is derived from an EMBL/GenBank/DDBJ whole genome shotgun (WGS) entry which is preliminary data.</text>
</comment>
<dbReference type="GeneID" id="85352481"/>
<dbReference type="EMBL" id="JAUEPS010000065">
    <property type="protein sequence ID" value="KAK0442287.1"/>
    <property type="molecule type" value="Genomic_DNA"/>
</dbReference>
<reference evidence="1" key="1">
    <citation type="submission" date="2023-06" db="EMBL/GenBank/DDBJ databases">
        <authorList>
            <consortium name="Lawrence Berkeley National Laboratory"/>
            <person name="Ahrendt S."/>
            <person name="Sahu N."/>
            <person name="Indic B."/>
            <person name="Wong-Bajracharya J."/>
            <person name="Merenyi Z."/>
            <person name="Ke H.-M."/>
            <person name="Monk M."/>
            <person name="Kocsube S."/>
            <person name="Drula E."/>
            <person name="Lipzen A."/>
            <person name="Balint B."/>
            <person name="Henrissat B."/>
            <person name="Andreopoulos B."/>
            <person name="Martin F.M."/>
            <person name="Harder C.B."/>
            <person name="Rigling D."/>
            <person name="Ford K.L."/>
            <person name="Foster G.D."/>
            <person name="Pangilinan J."/>
            <person name="Papanicolaou A."/>
            <person name="Barry K."/>
            <person name="LaButti K."/>
            <person name="Viragh M."/>
            <person name="Koriabine M."/>
            <person name="Yan M."/>
            <person name="Riley R."/>
            <person name="Champramary S."/>
            <person name="Plett K.L."/>
            <person name="Tsai I.J."/>
            <person name="Slot J."/>
            <person name="Sipos G."/>
            <person name="Plett J."/>
            <person name="Nagy L.G."/>
            <person name="Grigoriev I.V."/>
        </authorList>
    </citation>
    <scope>NUCLEOTIDE SEQUENCE</scope>
    <source>
        <strain evidence="1">CCBAS 213</strain>
    </source>
</reference>
<organism evidence="1 2">
    <name type="scientific">Armillaria tabescens</name>
    <name type="common">Ringless honey mushroom</name>
    <name type="synonym">Agaricus tabescens</name>
    <dbReference type="NCBI Taxonomy" id="1929756"/>
    <lineage>
        <taxon>Eukaryota</taxon>
        <taxon>Fungi</taxon>
        <taxon>Dikarya</taxon>
        <taxon>Basidiomycota</taxon>
        <taxon>Agaricomycotina</taxon>
        <taxon>Agaricomycetes</taxon>
        <taxon>Agaricomycetidae</taxon>
        <taxon>Agaricales</taxon>
        <taxon>Marasmiineae</taxon>
        <taxon>Physalacriaceae</taxon>
        <taxon>Desarmillaria</taxon>
    </lineage>
</organism>
<keyword evidence="2" id="KW-1185">Reference proteome</keyword>
<dbReference type="AlphaFoldDB" id="A0AA39JHK3"/>
<name>A0AA39JHK3_ARMTA</name>
<accession>A0AA39JHK3</accession>
<evidence type="ECO:0000313" key="1">
    <source>
        <dbReference type="EMBL" id="KAK0442287.1"/>
    </source>
</evidence>
<dbReference type="Proteomes" id="UP001175211">
    <property type="component" value="Unassembled WGS sequence"/>
</dbReference>
<dbReference type="RefSeq" id="XP_060324260.1">
    <property type="nucleotide sequence ID" value="XM_060468933.1"/>
</dbReference>